<feature type="region of interest" description="Disordered" evidence="1">
    <location>
        <begin position="48"/>
        <end position="89"/>
    </location>
</feature>
<protein>
    <submittedName>
        <fullName evidence="2">Uncharacterized protein</fullName>
    </submittedName>
</protein>
<reference evidence="2" key="1">
    <citation type="submission" date="2016-03" db="EMBL/GenBank/DDBJ databases">
        <title>Mechanisms controlling the formation of the plant cell surface in tip-growing cells are functionally conserved among land plants.</title>
        <authorList>
            <person name="Honkanen S."/>
            <person name="Jones V.A."/>
            <person name="Morieri G."/>
            <person name="Champion C."/>
            <person name="Hetherington A.J."/>
            <person name="Kelly S."/>
            <person name="Saint-Marcoux D."/>
            <person name="Proust H."/>
            <person name="Prescott H."/>
            <person name="Dolan L."/>
        </authorList>
    </citation>
    <scope>NUCLEOTIDE SEQUENCE [LARGE SCALE GENOMIC DNA]</scope>
    <source>
        <tissue evidence="2">Whole gametophyte</tissue>
    </source>
</reference>
<proteinExistence type="predicted"/>
<evidence type="ECO:0000256" key="1">
    <source>
        <dbReference type="SAM" id="MobiDB-lite"/>
    </source>
</evidence>
<feature type="region of interest" description="Disordered" evidence="1">
    <location>
        <begin position="1"/>
        <end position="20"/>
    </location>
</feature>
<accession>A0A176W9M7</accession>
<gene>
    <name evidence="2" type="ORF">AXG93_3241s1090</name>
</gene>
<dbReference type="Proteomes" id="UP000077202">
    <property type="component" value="Unassembled WGS sequence"/>
</dbReference>
<sequence length="174" mass="18902">MPSVVVPSAEGATELSSTEPDWEYLAASTVVSSPTPLEMLAGQGVEAAAEEAVRPSARESPRISAATEILESEDDTPSEEEEVQSVRGTPTGVLCEQVVPLLRPEVPELEEALQLSARSMALARKLQKAALKLRDEMVANARRKIDELRAKVQTDSSVEHIQIRNMADELVRKT</sequence>
<feature type="compositionally biased region" description="Basic and acidic residues" evidence="1">
    <location>
        <begin position="51"/>
        <end position="61"/>
    </location>
</feature>
<organism evidence="2 3">
    <name type="scientific">Marchantia polymorpha subsp. ruderalis</name>
    <dbReference type="NCBI Taxonomy" id="1480154"/>
    <lineage>
        <taxon>Eukaryota</taxon>
        <taxon>Viridiplantae</taxon>
        <taxon>Streptophyta</taxon>
        <taxon>Embryophyta</taxon>
        <taxon>Marchantiophyta</taxon>
        <taxon>Marchantiopsida</taxon>
        <taxon>Marchantiidae</taxon>
        <taxon>Marchantiales</taxon>
        <taxon>Marchantiaceae</taxon>
        <taxon>Marchantia</taxon>
    </lineage>
</organism>
<comment type="caution">
    <text evidence="2">The sequence shown here is derived from an EMBL/GenBank/DDBJ whole genome shotgun (WGS) entry which is preliminary data.</text>
</comment>
<evidence type="ECO:0000313" key="2">
    <source>
        <dbReference type="EMBL" id="OAE29112.1"/>
    </source>
</evidence>
<evidence type="ECO:0000313" key="3">
    <source>
        <dbReference type="Proteomes" id="UP000077202"/>
    </source>
</evidence>
<name>A0A176W9M7_MARPO</name>
<dbReference type="AlphaFoldDB" id="A0A176W9M7"/>
<feature type="compositionally biased region" description="Acidic residues" evidence="1">
    <location>
        <begin position="70"/>
        <end position="83"/>
    </location>
</feature>
<keyword evidence="3" id="KW-1185">Reference proteome</keyword>
<dbReference type="EMBL" id="LVLJ01001521">
    <property type="protein sequence ID" value="OAE29112.1"/>
    <property type="molecule type" value="Genomic_DNA"/>
</dbReference>